<reference evidence="9 10" key="1">
    <citation type="submission" date="2019-03" db="EMBL/GenBank/DDBJ databases">
        <title>Genomic analyses of the natural microbiome of Caenorhabditis elegans.</title>
        <authorList>
            <person name="Samuel B."/>
        </authorList>
    </citation>
    <scope>NUCLEOTIDE SEQUENCE [LARGE SCALE GENOMIC DNA]</scope>
    <source>
        <strain evidence="9 10">BIGb0156</strain>
    </source>
</reference>
<keyword evidence="3" id="KW-0805">Transcription regulation</keyword>
<feature type="domain" description="Response regulatory" evidence="8">
    <location>
        <begin position="4"/>
        <end position="118"/>
    </location>
</feature>
<dbReference type="PRINTS" id="PR00038">
    <property type="entry name" value="HTHLUXR"/>
</dbReference>
<dbReference type="PROSITE" id="PS50110">
    <property type="entry name" value="RESPONSE_REGULATORY"/>
    <property type="match status" value="1"/>
</dbReference>
<evidence type="ECO:0000256" key="5">
    <source>
        <dbReference type="ARBA" id="ARBA00023163"/>
    </source>
</evidence>
<evidence type="ECO:0000256" key="2">
    <source>
        <dbReference type="ARBA" id="ARBA00023012"/>
    </source>
</evidence>
<dbReference type="Pfam" id="PF00072">
    <property type="entry name" value="Response_reg"/>
    <property type="match status" value="1"/>
</dbReference>
<dbReference type="CDD" id="cd06170">
    <property type="entry name" value="LuxR_C_like"/>
    <property type="match status" value="1"/>
</dbReference>
<evidence type="ECO:0000313" key="9">
    <source>
        <dbReference type="EMBL" id="TDN64454.1"/>
    </source>
</evidence>
<dbReference type="AlphaFoldDB" id="A0A4R6EXD3"/>
<keyword evidence="10" id="KW-1185">Reference proteome</keyword>
<dbReference type="SMART" id="SM00448">
    <property type="entry name" value="REC"/>
    <property type="match status" value="1"/>
</dbReference>
<comment type="caution">
    <text evidence="9">The sequence shown here is derived from an EMBL/GenBank/DDBJ whole genome shotgun (WGS) entry which is preliminary data.</text>
</comment>
<dbReference type="InterPro" id="IPR001789">
    <property type="entry name" value="Sig_transdc_resp-reg_receiver"/>
</dbReference>
<dbReference type="PANTHER" id="PTHR44688:SF16">
    <property type="entry name" value="DNA-BINDING TRANSCRIPTIONAL ACTIVATOR DEVR_DOSR"/>
    <property type="match status" value="1"/>
</dbReference>
<evidence type="ECO:0000259" key="8">
    <source>
        <dbReference type="PROSITE" id="PS50110"/>
    </source>
</evidence>
<organism evidence="9 10">
    <name type="scientific">Scandinavium goeteborgense</name>
    <dbReference type="NCBI Taxonomy" id="1851514"/>
    <lineage>
        <taxon>Bacteria</taxon>
        <taxon>Pseudomonadati</taxon>
        <taxon>Pseudomonadota</taxon>
        <taxon>Gammaproteobacteria</taxon>
        <taxon>Enterobacterales</taxon>
        <taxon>Enterobacteriaceae</taxon>
        <taxon>Scandinavium</taxon>
    </lineage>
</organism>
<dbReference type="SUPFAM" id="SSF52172">
    <property type="entry name" value="CheY-like"/>
    <property type="match status" value="1"/>
</dbReference>
<evidence type="ECO:0000256" key="1">
    <source>
        <dbReference type="ARBA" id="ARBA00022553"/>
    </source>
</evidence>
<evidence type="ECO:0000259" key="7">
    <source>
        <dbReference type="PROSITE" id="PS50043"/>
    </source>
</evidence>
<dbReference type="OrthoDB" id="9802186at2"/>
<dbReference type="Pfam" id="PF00196">
    <property type="entry name" value="GerE"/>
    <property type="match status" value="1"/>
</dbReference>
<name>A0A4R6EXD3_SCAGO</name>
<dbReference type="Proteomes" id="UP000295530">
    <property type="component" value="Unassembled WGS sequence"/>
</dbReference>
<dbReference type="GO" id="GO:0003677">
    <property type="term" value="F:DNA binding"/>
    <property type="evidence" value="ECO:0007669"/>
    <property type="project" value="UniProtKB-KW"/>
</dbReference>
<dbReference type="InterPro" id="IPR011006">
    <property type="entry name" value="CheY-like_superfamily"/>
</dbReference>
<dbReference type="PROSITE" id="PS00622">
    <property type="entry name" value="HTH_LUXR_1"/>
    <property type="match status" value="1"/>
</dbReference>
<feature type="domain" description="HTH luxR-type" evidence="7">
    <location>
        <begin position="134"/>
        <end position="199"/>
    </location>
</feature>
<evidence type="ECO:0000256" key="6">
    <source>
        <dbReference type="PROSITE-ProRule" id="PRU00169"/>
    </source>
</evidence>
<evidence type="ECO:0000256" key="3">
    <source>
        <dbReference type="ARBA" id="ARBA00023015"/>
    </source>
</evidence>
<evidence type="ECO:0000256" key="4">
    <source>
        <dbReference type="ARBA" id="ARBA00023125"/>
    </source>
</evidence>
<dbReference type="InterPro" id="IPR036388">
    <property type="entry name" value="WH-like_DNA-bd_sf"/>
</dbReference>
<sequence length="206" mass="22846">MKTIVYVVDDDQSVRQSIVRLLASAGYPAIEFDSADTFLTYSFSDVPSCIILDMKMPDKDGLHVADALKACGREMPVIFLTGYGTIPMSVLAMKAGAYEFLTKPVNSDDLLKAVEDALTLASNNAGEMLEYQHIKQRYLTLTPREQEVLALTIKGLLNKQIAAQLGVSEITVKVHRRRVMDKMQVRSLADLVRHAERLNVNKAKAS</sequence>
<feature type="modified residue" description="4-aspartylphosphate" evidence="6">
    <location>
        <position position="53"/>
    </location>
</feature>
<dbReference type="Gene3D" id="3.40.50.2300">
    <property type="match status" value="1"/>
</dbReference>
<protein>
    <submittedName>
        <fullName evidence="9">LuxR family two component transcriptional regulator</fullName>
    </submittedName>
</protein>
<dbReference type="GO" id="GO:0006355">
    <property type="term" value="P:regulation of DNA-templated transcription"/>
    <property type="evidence" value="ECO:0007669"/>
    <property type="project" value="InterPro"/>
</dbReference>
<proteinExistence type="predicted"/>
<dbReference type="PROSITE" id="PS50043">
    <property type="entry name" value="HTH_LUXR_2"/>
    <property type="match status" value="1"/>
</dbReference>
<keyword evidence="5" id="KW-0804">Transcription</keyword>
<evidence type="ECO:0000313" key="10">
    <source>
        <dbReference type="Proteomes" id="UP000295530"/>
    </source>
</evidence>
<dbReference type="RefSeq" id="WP_125354845.1">
    <property type="nucleotide sequence ID" value="NZ_CACSIW010000011.1"/>
</dbReference>
<dbReference type="FunFam" id="3.40.50.2300:FF:000018">
    <property type="entry name" value="DNA-binding transcriptional regulator NtrC"/>
    <property type="match status" value="1"/>
</dbReference>
<keyword evidence="1 6" id="KW-0597">Phosphoprotein</keyword>
<dbReference type="PANTHER" id="PTHR44688">
    <property type="entry name" value="DNA-BINDING TRANSCRIPTIONAL ACTIVATOR DEVR_DOSR"/>
    <property type="match status" value="1"/>
</dbReference>
<accession>A0A4R6EXD3</accession>
<dbReference type="EMBL" id="SNVX01000001">
    <property type="protein sequence ID" value="TDN64454.1"/>
    <property type="molecule type" value="Genomic_DNA"/>
</dbReference>
<keyword evidence="2" id="KW-0902">Two-component regulatory system</keyword>
<dbReference type="SMART" id="SM00421">
    <property type="entry name" value="HTH_LUXR"/>
    <property type="match status" value="1"/>
</dbReference>
<dbReference type="GO" id="GO:0000160">
    <property type="term" value="P:phosphorelay signal transduction system"/>
    <property type="evidence" value="ECO:0007669"/>
    <property type="project" value="UniProtKB-KW"/>
</dbReference>
<keyword evidence="4" id="KW-0238">DNA-binding</keyword>
<dbReference type="InterPro" id="IPR000792">
    <property type="entry name" value="Tscrpt_reg_LuxR_C"/>
</dbReference>
<gene>
    <name evidence="9" type="ORF">EC847_101381</name>
</gene>
<dbReference type="Gene3D" id="1.10.10.10">
    <property type="entry name" value="Winged helix-like DNA-binding domain superfamily/Winged helix DNA-binding domain"/>
    <property type="match status" value="1"/>
</dbReference>